<dbReference type="CDD" id="cd13155">
    <property type="entry name" value="KOW_KIN17"/>
    <property type="match status" value="1"/>
</dbReference>
<dbReference type="GO" id="GO:0005634">
    <property type="term" value="C:nucleus"/>
    <property type="evidence" value="ECO:0007669"/>
    <property type="project" value="TreeGrafter"/>
</dbReference>
<keyword evidence="3" id="KW-0863">Zinc-finger</keyword>
<dbReference type="Pfam" id="PF25092">
    <property type="entry name" value="SH3_KIN17_C"/>
    <property type="match status" value="1"/>
</dbReference>
<dbReference type="InterPro" id="IPR036236">
    <property type="entry name" value="Znf_C2H2_sf"/>
</dbReference>
<dbReference type="Pfam" id="PF18131">
    <property type="entry name" value="KN17_SH3"/>
    <property type="match status" value="1"/>
</dbReference>
<dbReference type="InterPro" id="IPR041330">
    <property type="entry name" value="KN17_SH3"/>
</dbReference>
<dbReference type="FunFam" id="1.10.10.2030:FF:000001">
    <property type="entry name" value="DNA/RNA-binding protein KIN17, putative"/>
    <property type="match status" value="1"/>
</dbReference>
<dbReference type="GO" id="GO:0003690">
    <property type="term" value="F:double-stranded DNA binding"/>
    <property type="evidence" value="ECO:0007669"/>
    <property type="project" value="TreeGrafter"/>
</dbReference>
<evidence type="ECO:0000256" key="5">
    <source>
        <dbReference type="SAM" id="Coils"/>
    </source>
</evidence>
<comment type="similarity">
    <text evidence="1">Belongs to the KIN17 family.</text>
</comment>
<dbReference type="Pfam" id="PF10357">
    <property type="entry name" value="WH_KIN17"/>
    <property type="match status" value="1"/>
</dbReference>
<evidence type="ECO:0000256" key="2">
    <source>
        <dbReference type="ARBA" id="ARBA00022723"/>
    </source>
</evidence>
<dbReference type="Gene3D" id="2.30.30.140">
    <property type="match status" value="1"/>
</dbReference>
<dbReference type="SMART" id="SM01253">
    <property type="entry name" value="Kin17_mid"/>
    <property type="match status" value="1"/>
</dbReference>
<dbReference type="InterPro" id="IPR019447">
    <property type="entry name" value="DNA/RNA-bd_Kin17_WH-like_dom"/>
</dbReference>
<dbReference type="Gene3D" id="2.30.30.30">
    <property type="match status" value="1"/>
</dbReference>
<dbReference type="InterPro" id="IPR038254">
    <property type="entry name" value="KIN17_WH-like_sf"/>
</dbReference>
<reference evidence="7" key="1">
    <citation type="submission" date="2021-01" db="EMBL/GenBank/DDBJ databases">
        <authorList>
            <person name="Corre E."/>
            <person name="Pelletier E."/>
            <person name="Niang G."/>
            <person name="Scheremetjew M."/>
            <person name="Finn R."/>
            <person name="Kale V."/>
            <person name="Holt S."/>
            <person name="Cochrane G."/>
            <person name="Meng A."/>
            <person name="Brown T."/>
            <person name="Cohen L."/>
        </authorList>
    </citation>
    <scope>NUCLEOTIDE SEQUENCE</scope>
    <source>
        <strain evidence="7">CCMP494</strain>
    </source>
</reference>
<dbReference type="GO" id="GO:0006974">
    <property type="term" value="P:DNA damage response"/>
    <property type="evidence" value="ECO:0007669"/>
    <property type="project" value="TreeGrafter"/>
</dbReference>
<dbReference type="InterPro" id="IPR041995">
    <property type="entry name" value="KOW_KIN17"/>
</dbReference>
<evidence type="ECO:0000256" key="1">
    <source>
        <dbReference type="ARBA" id="ARBA00008517"/>
    </source>
</evidence>
<evidence type="ECO:0000256" key="4">
    <source>
        <dbReference type="ARBA" id="ARBA00022833"/>
    </source>
</evidence>
<dbReference type="EMBL" id="HBEV01008809">
    <property type="protein sequence ID" value="CAD8588993.1"/>
    <property type="molecule type" value="Transcribed_RNA"/>
</dbReference>
<keyword evidence="2" id="KW-0479">Metal-binding</keyword>
<evidence type="ECO:0000313" key="7">
    <source>
        <dbReference type="EMBL" id="CAD8588993.1"/>
    </source>
</evidence>
<gene>
    <name evidence="7" type="ORF">MSP1404_LOCUS6739</name>
</gene>
<feature type="coiled-coil region" evidence="5">
    <location>
        <begin position="147"/>
        <end position="184"/>
    </location>
</feature>
<dbReference type="AlphaFoldDB" id="A0A7S0PRY9"/>
<evidence type="ECO:0000256" key="3">
    <source>
        <dbReference type="ARBA" id="ARBA00022771"/>
    </source>
</evidence>
<dbReference type="InterPro" id="IPR056767">
    <property type="entry name" value="C2H2-Znf_KIN17"/>
</dbReference>
<feature type="domain" description="C2H2-type" evidence="6">
    <location>
        <begin position="29"/>
        <end position="51"/>
    </location>
</feature>
<dbReference type="InterPro" id="IPR014722">
    <property type="entry name" value="Rib_uL2_dom2"/>
</dbReference>
<organism evidence="7">
    <name type="scientific">Micromonas pusilla</name>
    <name type="common">Picoplanktonic green alga</name>
    <name type="synonym">Chromulina pusilla</name>
    <dbReference type="NCBI Taxonomy" id="38833"/>
    <lineage>
        <taxon>Eukaryota</taxon>
        <taxon>Viridiplantae</taxon>
        <taxon>Chlorophyta</taxon>
        <taxon>Mamiellophyceae</taxon>
        <taxon>Mamiellales</taxon>
        <taxon>Mamiellaceae</taxon>
        <taxon>Micromonas</taxon>
    </lineage>
</organism>
<name>A0A7S0PRY9_MICPS</name>
<protein>
    <recommendedName>
        <fullName evidence="6">C2H2-type domain-containing protein</fullName>
    </recommendedName>
</protein>
<dbReference type="Gene3D" id="1.10.10.2030">
    <property type="entry name" value="DNA/RNA-binding protein Kin17, conserved domain"/>
    <property type="match status" value="1"/>
</dbReference>
<dbReference type="GO" id="GO:0006260">
    <property type="term" value="P:DNA replication"/>
    <property type="evidence" value="ECO:0007669"/>
    <property type="project" value="TreeGrafter"/>
</dbReference>
<dbReference type="PANTHER" id="PTHR12805">
    <property type="entry name" value="KIN17 KIN, ANTIGENIC DETERMINANT OF RECA PROTEIN HOMOLOG"/>
    <property type="match status" value="1"/>
</dbReference>
<proteinExistence type="inferred from homology"/>
<keyword evidence="5" id="KW-0175">Coiled coil</keyword>
<accession>A0A7S0PRY9</accession>
<dbReference type="PROSITE" id="PS00028">
    <property type="entry name" value="ZINC_FINGER_C2H2_1"/>
    <property type="match status" value="1"/>
</dbReference>
<dbReference type="InterPro" id="IPR013087">
    <property type="entry name" value="Znf_C2H2_type"/>
</dbReference>
<dbReference type="InterPro" id="IPR037321">
    <property type="entry name" value="KIN17-like"/>
</dbReference>
<dbReference type="Pfam" id="PF25095">
    <property type="entry name" value="C2H2-zf_KIN17"/>
    <property type="match status" value="1"/>
</dbReference>
<dbReference type="SUPFAM" id="SSF57667">
    <property type="entry name" value="beta-beta-alpha zinc fingers"/>
    <property type="match status" value="1"/>
</dbReference>
<keyword evidence="4" id="KW-0862">Zinc</keyword>
<evidence type="ECO:0000259" key="6">
    <source>
        <dbReference type="PROSITE" id="PS00028"/>
    </source>
</evidence>
<dbReference type="PANTHER" id="PTHR12805:SF0">
    <property type="entry name" value="DNA_RNA-BINDING PROTEIN KIN17"/>
    <property type="match status" value="1"/>
</dbReference>
<dbReference type="GO" id="GO:0008270">
    <property type="term" value="F:zinc ion binding"/>
    <property type="evidence" value="ECO:0007669"/>
    <property type="project" value="UniProtKB-KW"/>
</dbReference>
<sequence>MGKKAEAGTPKDIANRAKAKGLQKLKFYCQICEKQCRDANGFKCHCTSEAHLRQMEIFGMNQGKFIGNYSEEFKRAFLNLMATSHRNSRVSANIVYNEYIAHKTHIHMNATRWTTLTEFIKYLGREGICEVDETPKGWFITYRPEDKEEKMRQAMKAKRKLADEEEDERNARLIREQIERANAALPEHAKRHAEATELDENAKGELRLSLAGVKRVKTAEELDRAKHPPKEFDGASRLASDAAAELNEPLVLNAHAARKKPSALDEIFRKGVAAKEAAKAKPVDAPASGEETPWLQPGIVVKIVSKALQSEGLYKRKGVVRRCLQGGYVAEIDAIDTDARVQVDQTELETVLPSVGGAVVVLRGEHRGLTGKMDGLETDKYKAVVTLREGPGKGTTMRFDYEDISKLSSR</sequence>